<dbReference type="Pfam" id="PF22578">
    <property type="entry name" value="GGR_cat"/>
    <property type="match status" value="1"/>
</dbReference>
<keyword evidence="3" id="KW-0274">FAD</keyword>
<dbReference type="SUPFAM" id="SSF51905">
    <property type="entry name" value="FAD/NAD(P)-binding domain"/>
    <property type="match status" value="1"/>
</dbReference>
<gene>
    <name evidence="9" type="ORF">ENL47_02810</name>
</gene>
<keyword evidence="5" id="KW-0443">Lipid metabolism</keyword>
<keyword evidence="1" id="KW-0444">Lipid biosynthesis</keyword>
<name>A0A7C5YYM2_9CREN</name>
<reference evidence="9" key="1">
    <citation type="journal article" date="2020" name="mSystems">
        <title>Genome- and Community-Level Interaction Insights into Carbon Utilization and Element Cycling Functions of Hydrothermarchaeota in Hydrothermal Sediment.</title>
        <authorList>
            <person name="Zhou Z."/>
            <person name="Liu Y."/>
            <person name="Xu W."/>
            <person name="Pan J."/>
            <person name="Luo Z.H."/>
            <person name="Li M."/>
        </authorList>
    </citation>
    <scope>NUCLEOTIDE SEQUENCE [LARGE SCALE GENOMIC DNA]</scope>
    <source>
        <strain evidence="9">SpSt-1</strain>
    </source>
</reference>
<accession>A0A7C5YYM2</accession>
<keyword evidence="4" id="KW-0560">Oxidoreductase</keyword>
<evidence type="ECO:0000256" key="4">
    <source>
        <dbReference type="ARBA" id="ARBA00023002"/>
    </source>
</evidence>
<evidence type="ECO:0000256" key="3">
    <source>
        <dbReference type="ARBA" id="ARBA00022827"/>
    </source>
</evidence>
<evidence type="ECO:0000256" key="7">
    <source>
        <dbReference type="ARBA" id="ARBA00023264"/>
    </source>
</evidence>
<dbReference type="GO" id="GO:0008654">
    <property type="term" value="P:phospholipid biosynthetic process"/>
    <property type="evidence" value="ECO:0007669"/>
    <property type="project" value="UniProtKB-KW"/>
</dbReference>
<keyword evidence="2" id="KW-0285">Flavoprotein</keyword>
<sequence>MHQYDVVIVGGGVAGLYISHIIANAGFKTALIEMKDEENIGSKTCGDAIGEHHFIELNLDIPVIGVDAEGFYKGVKLVSPDETIEITVNGRGIALNRKNFGIRLYKMAINSGAEVFPSHFFVKPLVEGSWIKGIIAKDKNNRNITLYSKVVVDASGVSSVVRRSLPKEWWVSETIPREDYNITYREIILGEFDIEKDYAYIYLNADIAPGGYWWLFPKINNVYNIGLGVQWKKDAPNPILNYKKFIAERFHNKIYKVLHSGGGLVPTRRPIPCMVWNGFVAIGDAAATANPVHGGGIGSAMISSKVAAKVIIEALSKDEPTIENLWPYHIEYHKLYGAKQASLDALRLFLQRMSNSDLNYVFKSKIVTGDEVYNMGYKGELSHSILDRITTLISLARRPSFLSKLYRLKQYMDKAYQLYINYPGKPSDYERWRSEEIKLFSEIKEWLNKVF</sequence>
<comment type="caution">
    <text evidence="9">The sequence shown here is derived from an EMBL/GenBank/DDBJ whole genome shotgun (WGS) entry which is preliminary data.</text>
</comment>
<dbReference type="Pfam" id="PF12831">
    <property type="entry name" value="FAD_oxidored"/>
    <property type="match status" value="1"/>
</dbReference>
<dbReference type="Gene3D" id="3.50.50.60">
    <property type="entry name" value="FAD/NAD(P)-binding domain"/>
    <property type="match status" value="1"/>
</dbReference>
<evidence type="ECO:0000256" key="1">
    <source>
        <dbReference type="ARBA" id="ARBA00022516"/>
    </source>
</evidence>
<evidence type="ECO:0000313" key="9">
    <source>
        <dbReference type="EMBL" id="HHR95760.1"/>
    </source>
</evidence>
<keyword evidence="6" id="KW-0594">Phospholipid biosynthesis</keyword>
<evidence type="ECO:0000256" key="2">
    <source>
        <dbReference type="ARBA" id="ARBA00022630"/>
    </source>
</evidence>
<organism evidence="9">
    <name type="scientific">Ignisphaera aggregans</name>
    <dbReference type="NCBI Taxonomy" id="334771"/>
    <lineage>
        <taxon>Archaea</taxon>
        <taxon>Thermoproteota</taxon>
        <taxon>Thermoprotei</taxon>
        <taxon>Desulfurococcales</taxon>
        <taxon>Desulfurococcaceae</taxon>
        <taxon>Ignisphaera</taxon>
    </lineage>
</organism>
<dbReference type="InterPro" id="IPR036188">
    <property type="entry name" value="FAD/NAD-bd_sf"/>
</dbReference>
<evidence type="ECO:0000259" key="8">
    <source>
        <dbReference type="Pfam" id="PF22578"/>
    </source>
</evidence>
<evidence type="ECO:0000256" key="6">
    <source>
        <dbReference type="ARBA" id="ARBA00023209"/>
    </source>
</evidence>
<protein>
    <submittedName>
        <fullName evidence="9">NAD(P)/FAD-dependent oxidoreductase</fullName>
    </submittedName>
</protein>
<dbReference type="EMBL" id="DRUB01000050">
    <property type="protein sequence ID" value="HHR95760.1"/>
    <property type="molecule type" value="Genomic_DNA"/>
</dbReference>
<dbReference type="InterPro" id="IPR011777">
    <property type="entry name" value="Geranylgeranyl_Rdtase_fam"/>
</dbReference>
<dbReference type="PANTHER" id="PTHR42685:SF18">
    <property type="entry name" value="DIGERANYLGERANYLGLYCEROPHOSPHOLIPID REDUCTASE"/>
    <property type="match status" value="1"/>
</dbReference>
<proteinExistence type="predicted"/>
<dbReference type="InterPro" id="IPR054715">
    <property type="entry name" value="GGR_cat"/>
</dbReference>
<keyword evidence="7" id="KW-1208">Phospholipid metabolism</keyword>
<dbReference type="GO" id="GO:0016628">
    <property type="term" value="F:oxidoreductase activity, acting on the CH-CH group of donors, NAD or NADP as acceptor"/>
    <property type="evidence" value="ECO:0007669"/>
    <property type="project" value="InterPro"/>
</dbReference>
<dbReference type="NCBIfam" id="TIGR02032">
    <property type="entry name" value="GG-red-SF"/>
    <property type="match status" value="1"/>
</dbReference>
<feature type="domain" description="Digeranylgeranylglycerophospholipid reductase catalytic" evidence="8">
    <location>
        <begin position="179"/>
        <end position="265"/>
    </location>
</feature>
<evidence type="ECO:0000256" key="5">
    <source>
        <dbReference type="ARBA" id="ARBA00023098"/>
    </source>
</evidence>
<dbReference type="AlphaFoldDB" id="A0A7C5YYM2"/>
<dbReference type="PANTHER" id="PTHR42685">
    <property type="entry name" value="GERANYLGERANYL DIPHOSPHATE REDUCTASE"/>
    <property type="match status" value="1"/>
</dbReference>
<dbReference type="PRINTS" id="PR00420">
    <property type="entry name" value="RNGMNOXGNASE"/>
</dbReference>
<dbReference type="InterPro" id="IPR050407">
    <property type="entry name" value="Geranylgeranyl_reductase"/>
</dbReference>